<organism evidence="1 2">
    <name type="scientific">Tritrichomonas musculus</name>
    <dbReference type="NCBI Taxonomy" id="1915356"/>
    <lineage>
        <taxon>Eukaryota</taxon>
        <taxon>Metamonada</taxon>
        <taxon>Parabasalia</taxon>
        <taxon>Tritrichomonadida</taxon>
        <taxon>Tritrichomonadidae</taxon>
        <taxon>Tritrichomonas</taxon>
    </lineage>
</organism>
<protein>
    <submittedName>
        <fullName evidence="1">Uncharacterized protein</fullName>
    </submittedName>
</protein>
<comment type="caution">
    <text evidence="1">The sequence shown here is derived from an EMBL/GenBank/DDBJ whole genome shotgun (WGS) entry which is preliminary data.</text>
</comment>
<dbReference type="EMBL" id="JAPFFF010000094">
    <property type="protein sequence ID" value="KAK8835495.1"/>
    <property type="molecule type" value="Genomic_DNA"/>
</dbReference>
<proteinExistence type="predicted"/>
<dbReference type="PANTHER" id="PTHR31855:SF2">
    <property type="entry name" value="GUANINE NUCLEOTIDE EXCHANGE FACTOR C9ORF72"/>
    <property type="match status" value="1"/>
</dbReference>
<evidence type="ECO:0000313" key="1">
    <source>
        <dbReference type="EMBL" id="KAK8835495.1"/>
    </source>
</evidence>
<gene>
    <name evidence="1" type="ORF">M9Y10_046116</name>
</gene>
<reference evidence="1 2" key="1">
    <citation type="submission" date="2024-04" db="EMBL/GenBank/DDBJ databases">
        <title>Tritrichomonas musculus Genome.</title>
        <authorList>
            <person name="Alves-Ferreira E."/>
            <person name="Grigg M."/>
            <person name="Lorenzi H."/>
            <person name="Galac M."/>
        </authorList>
    </citation>
    <scope>NUCLEOTIDE SEQUENCE [LARGE SCALE GENOMIC DNA]</scope>
    <source>
        <strain evidence="1 2">EAF2021</strain>
    </source>
</reference>
<dbReference type="PROSITE" id="PS51835">
    <property type="entry name" value="DENN_C9ORF72"/>
    <property type="match status" value="1"/>
</dbReference>
<evidence type="ECO:0000313" key="2">
    <source>
        <dbReference type="Proteomes" id="UP001470230"/>
    </source>
</evidence>
<dbReference type="InterPro" id="IPR027819">
    <property type="entry name" value="C9orf72"/>
</dbReference>
<dbReference type="PANTHER" id="PTHR31855">
    <property type="entry name" value="GUANINE NUCLEOTIDE EXCHANGE C9ORF72"/>
    <property type="match status" value="1"/>
</dbReference>
<sequence>MNEIEYLNETNDSPFIGIAVGSFDLLSGIRLCHAWVFQKEEKINEKIENALKVTLANVHRQSEEFYNVVSTSIIEMQNFKWFITNTIFLVSNNTTNPSMKRNKFISVIFIFKSILIRNDFHLKNSLLILTRKFAQNVKSCFTNNHPFTSLKEYIDIIIYRGSCLIQSGIPKSYYVLNKEFKLSTTEFLFYATLLTSHIQTKMTTVIETSSLTDALQIVSFLINFMFPFQIDQSSIQHMLAPVPGLFLQIVEKQKQPMGEIVRNFNGPVTWLRIFDRKKIFQFSSTSKFKPNASAAPPPLESFEVFSDGQERDAKPAVANWSLATVQLLLSSQSKNESKVICEEQFSELARHALFFVAADGRRDALKKAMDVGEQDERLLAAAAQAMQTSCASD</sequence>
<keyword evidence="2" id="KW-1185">Reference proteome</keyword>
<dbReference type="Pfam" id="PF15019">
    <property type="entry name" value="C9orf72-like"/>
    <property type="match status" value="1"/>
</dbReference>
<name>A0ABR2GNH1_9EUKA</name>
<accession>A0ABR2GNH1</accession>
<dbReference type="Proteomes" id="UP001470230">
    <property type="component" value="Unassembled WGS sequence"/>
</dbReference>